<dbReference type="RefSeq" id="YP_009830781.1">
    <property type="nucleotide sequence ID" value="NC_048641.1"/>
</dbReference>
<dbReference type="KEGG" id="vg:55600714"/>
<protein>
    <submittedName>
        <fullName evidence="1">Uncharacterized protein</fullName>
    </submittedName>
</protein>
<organism evidence="1 2">
    <name type="scientific">Bacillus phage PfEFR-4</name>
    <dbReference type="NCBI Taxonomy" id="1868598"/>
    <lineage>
        <taxon>Viruses</taxon>
        <taxon>Duplodnaviria</taxon>
        <taxon>Heunggongvirae</taxon>
        <taxon>Uroviricota</taxon>
        <taxon>Caudoviricetes</taxon>
        <taxon>Hubeivirus</taxon>
        <taxon>Hubeivirus PfEFR4</taxon>
    </lineage>
</organism>
<proteinExistence type="predicted"/>
<sequence length="76" mass="9277">MERMRHTRNRQMTKIGEENFMGMKNIKISTIRKFDGEFNNRLDPTFRWHRDYHGMNIVSFNRKGEAFKTNVIKVRN</sequence>
<evidence type="ECO:0000313" key="1">
    <source>
        <dbReference type="EMBL" id="ANT40192.1"/>
    </source>
</evidence>
<keyword evidence="2" id="KW-1185">Reference proteome</keyword>
<accession>A0A1B1P7Y1</accession>
<reference evidence="2" key="1">
    <citation type="submission" date="2016-05" db="EMBL/GenBank/DDBJ databases">
        <authorList>
            <person name="Geng P."/>
            <person name="Yuan Z."/>
            <person name="Hu X."/>
        </authorList>
    </citation>
    <scope>NUCLEOTIDE SEQUENCE [LARGE SCALE GENOMIC DNA]</scope>
</reference>
<name>A0A1B1P7Y1_9CAUD</name>
<dbReference type="GeneID" id="55600714"/>
<dbReference type="Proteomes" id="UP000224426">
    <property type="component" value="Segment"/>
</dbReference>
<dbReference type="EMBL" id="KX227757">
    <property type="protein sequence ID" value="ANT40192.1"/>
    <property type="molecule type" value="Genomic_DNA"/>
</dbReference>
<evidence type="ECO:0000313" key="2">
    <source>
        <dbReference type="Proteomes" id="UP000224426"/>
    </source>
</evidence>